<feature type="transmembrane region" description="Helical" evidence="1">
    <location>
        <begin position="7"/>
        <end position="28"/>
    </location>
</feature>
<feature type="transmembrane region" description="Helical" evidence="1">
    <location>
        <begin position="34"/>
        <end position="57"/>
    </location>
</feature>
<evidence type="ECO:0000256" key="1">
    <source>
        <dbReference type="SAM" id="Phobius"/>
    </source>
</evidence>
<gene>
    <name evidence="2" type="ORF">G4Z02_00580</name>
</gene>
<organism evidence="2 3">
    <name type="scientific">Candidatus Xianfuyuplasma coldseepsis</name>
    <dbReference type="NCBI Taxonomy" id="2782163"/>
    <lineage>
        <taxon>Bacteria</taxon>
        <taxon>Bacillati</taxon>
        <taxon>Mycoplasmatota</taxon>
        <taxon>Mollicutes</taxon>
        <taxon>Candidatus Izemoplasmatales</taxon>
        <taxon>Candidatus Izemoplasmataceae</taxon>
        <taxon>Candidatus Xianfuyuplasma</taxon>
    </lineage>
</organism>
<reference evidence="2 3" key="1">
    <citation type="submission" date="2020-02" db="EMBL/GenBank/DDBJ databases">
        <authorList>
            <person name="Zheng R.K."/>
            <person name="Sun C.M."/>
        </authorList>
    </citation>
    <scope>NUCLEOTIDE SEQUENCE [LARGE SCALE GENOMIC DNA]</scope>
    <source>
        <strain evidence="3">zrk13</strain>
    </source>
</reference>
<keyword evidence="1" id="KW-0812">Transmembrane</keyword>
<evidence type="ECO:0000313" key="2">
    <source>
        <dbReference type="EMBL" id="QMS84295.1"/>
    </source>
</evidence>
<proteinExistence type="predicted"/>
<dbReference type="AlphaFoldDB" id="A0A7L7KP35"/>
<name>A0A7L7KP35_9MOLU</name>
<keyword evidence="1" id="KW-1133">Transmembrane helix</keyword>
<protein>
    <submittedName>
        <fullName evidence="2">Uncharacterized protein</fullName>
    </submittedName>
</protein>
<dbReference type="KEGG" id="xcl:G4Z02_00580"/>
<accession>A0A7L7KP35</accession>
<dbReference type="RefSeq" id="WP_258877903.1">
    <property type="nucleotide sequence ID" value="NZ_CP048914.1"/>
</dbReference>
<evidence type="ECO:0000313" key="3">
    <source>
        <dbReference type="Proteomes" id="UP000514720"/>
    </source>
</evidence>
<keyword evidence="3" id="KW-1185">Reference proteome</keyword>
<dbReference type="EMBL" id="CP048914">
    <property type="protein sequence ID" value="QMS84295.1"/>
    <property type="molecule type" value="Genomic_DNA"/>
</dbReference>
<keyword evidence="1" id="KW-0472">Membrane</keyword>
<dbReference type="Proteomes" id="UP000514720">
    <property type="component" value="Chromosome"/>
</dbReference>
<sequence length="63" mass="6977">MKLIESMIYAGITFIGLYVLIAVAMRVFEWTNTFYAHVTGGIVATVVAVVVFILLLIRKPSES</sequence>